<dbReference type="Proteomes" id="UP000663829">
    <property type="component" value="Unassembled WGS sequence"/>
</dbReference>
<comment type="caution">
    <text evidence="7">The sequence shown here is derived from an EMBL/GenBank/DDBJ whole genome shotgun (WGS) entry which is preliminary data.</text>
</comment>
<dbReference type="Proteomes" id="UP000677228">
    <property type="component" value="Unassembled WGS sequence"/>
</dbReference>
<evidence type="ECO:0000313" key="10">
    <source>
        <dbReference type="EMBL" id="CAF4026553.1"/>
    </source>
</evidence>
<name>A0A813ZPL0_9BILA</name>
<gene>
    <name evidence="7" type="ORF">GPM918_LOCUS8653</name>
    <name evidence="8" type="ORF">OVA965_LOCUS24790</name>
    <name evidence="9" type="ORF">SRO942_LOCUS8653</name>
    <name evidence="10" type="ORF">TMI583_LOCUS25512</name>
</gene>
<evidence type="ECO:0000256" key="1">
    <source>
        <dbReference type="ARBA" id="ARBA00004370"/>
    </source>
</evidence>
<dbReference type="EMBL" id="CAJOBA010036630">
    <property type="protein sequence ID" value="CAF4026553.1"/>
    <property type="molecule type" value="Genomic_DNA"/>
</dbReference>
<dbReference type="InterPro" id="IPR052954">
    <property type="entry name" value="GPCR-Ligand_Int"/>
</dbReference>
<dbReference type="GO" id="GO:0016020">
    <property type="term" value="C:membrane"/>
    <property type="evidence" value="ECO:0007669"/>
    <property type="project" value="UniProtKB-SubCell"/>
</dbReference>
<feature type="transmembrane region" description="Helical" evidence="5">
    <location>
        <begin position="129"/>
        <end position="152"/>
    </location>
</feature>
<evidence type="ECO:0000259" key="6">
    <source>
        <dbReference type="PROSITE" id="PS50262"/>
    </source>
</evidence>
<keyword evidence="4 5" id="KW-0472">Membrane</keyword>
<reference evidence="7" key="1">
    <citation type="submission" date="2021-02" db="EMBL/GenBank/DDBJ databases">
        <authorList>
            <person name="Nowell W R."/>
        </authorList>
    </citation>
    <scope>NUCLEOTIDE SEQUENCE</scope>
</reference>
<dbReference type="GO" id="GO:0008528">
    <property type="term" value="F:G protein-coupled peptide receptor activity"/>
    <property type="evidence" value="ECO:0007669"/>
    <property type="project" value="InterPro"/>
</dbReference>
<keyword evidence="3 5" id="KW-1133">Transmembrane helix</keyword>
<evidence type="ECO:0000256" key="4">
    <source>
        <dbReference type="ARBA" id="ARBA00023136"/>
    </source>
</evidence>
<evidence type="ECO:0000256" key="2">
    <source>
        <dbReference type="ARBA" id="ARBA00022692"/>
    </source>
</evidence>
<dbReference type="EMBL" id="CAJNOK010015094">
    <property type="protein sequence ID" value="CAF1218313.1"/>
    <property type="molecule type" value="Genomic_DNA"/>
</dbReference>
<dbReference type="PROSITE" id="PS50262">
    <property type="entry name" value="G_PROTEIN_RECEP_F1_2"/>
    <property type="match status" value="1"/>
</dbReference>
<dbReference type="EMBL" id="CAJNOQ010001530">
    <property type="protein sequence ID" value="CAF0901338.1"/>
    <property type="molecule type" value="Genomic_DNA"/>
</dbReference>
<evidence type="ECO:0000313" key="11">
    <source>
        <dbReference type="Proteomes" id="UP000663829"/>
    </source>
</evidence>
<evidence type="ECO:0000256" key="3">
    <source>
        <dbReference type="ARBA" id="ARBA00022989"/>
    </source>
</evidence>
<sequence>MYSSSYTIKLKITYLIKFHSYSYSLSTINYNQIGTTIVYKKIVLLSSSNVVIVELASSSSKFQYRQILEQLLFSSAISLDSDTTFIYRVSEYLLKVYPVIMLILGVFGNALSFCVLIRQSMRRYSTFCYLACLALVDIGVILTFCINFILLYHLKYDMQEKAFACKLFAFCTYFLPQYSSWLLVAVSFDRVISAKYLKLAKTWTRPKQSLVIMIALGLILALINIHFFFYKNYSIQLPTKIITTTLSNINGNRSVSYEPQLAHFSDDQTSFSYDSLSFTEAVPDTGQLKSYYADTTMASVLPIKSSPNIIVIDDTFKIPDVNIIHCSLENDPRLEWLYPYWAWIDLLMNVIIPFTGINICFELYRDISNPLL</sequence>
<protein>
    <recommendedName>
        <fullName evidence="6">G-protein coupled receptors family 1 profile domain-containing protein</fullName>
    </recommendedName>
</protein>
<dbReference type="InterPro" id="IPR019427">
    <property type="entry name" value="7TM_GPCR_serpentine_rcpt_Srw"/>
</dbReference>
<dbReference type="PANTHER" id="PTHR46641">
    <property type="entry name" value="FMRFAMIDE RECEPTOR-RELATED"/>
    <property type="match status" value="1"/>
</dbReference>
<dbReference type="PANTHER" id="PTHR46641:SF25">
    <property type="entry name" value="CNMAMIDE RECEPTOR-RELATED"/>
    <property type="match status" value="1"/>
</dbReference>
<dbReference type="Pfam" id="PF10324">
    <property type="entry name" value="7TM_GPCR_Srw"/>
    <property type="match status" value="1"/>
</dbReference>
<comment type="subcellular location">
    <subcellularLocation>
        <location evidence="1">Membrane</location>
    </subcellularLocation>
</comment>
<keyword evidence="2 5" id="KW-0812">Transmembrane</keyword>
<proteinExistence type="predicted"/>
<evidence type="ECO:0000313" key="8">
    <source>
        <dbReference type="EMBL" id="CAF1218313.1"/>
    </source>
</evidence>
<evidence type="ECO:0000313" key="7">
    <source>
        <dbReference type="EMBL" id="CAF0901338.1"/>
    </source>
</evidence>
<dbReference type="EMBL" id="CAJOBC010001530">
    <property type="protein sequence ID" value="CAF3683761.1"/>
    <property type="molecule type" value="Genomic_DNA"/>
</dbReference>
<evidence type="ECO:0000313" key="9">
    <source>
        <dbReference type="EMBL" id="CAF3683761.1"/>
    </source>
</evidence>
<dbReference type="OrthoDB" id="9990906at2759"/>
<dbReference type="InterPro" id="IPR017452">
    <property type="entry name" value="GPCR_Rhodpsn_7TM"/>
</dbReference>
<dbReference type="AlphaFoldDB" id="A0A813ZPL0"/>
<keyword evidence="11" id="KW-1185">Reference proteome</keyword>
<feature type="domain" description="G-protein coupled receptors family 1 profile" evidence="6">
    <location>
        <begin position="108"/>
        <end position="372"/>
    </location>
</feature>
<feature type="transmembrane region" description="Helical" evidence="5">
    <location>
        <begin position="167"/>
        <end position="188"/>
    </location>
</feature>
<organism evidence="7 11">
    <name type="scientific">Didymodactylos carnosus</name>
    <dbReference type="NCBI Taxonomy" id="1234261"/>
    <lineage>
        <taxon>Eukaryota</taxon>
        <taxon>Metazoa</taxon>
        <taxon>Spiralia</taxon>
        <taxon>Gnathifera</taxon>
        <taxon>Rotifera</taxon>
        <taxon>Eurotatoria</taxon>
        <taxon>Bdelloidea</taxon>
        <taxon>Philodinida</taxon>
        <taxon>Philodinidae</taxon>
        <taxon>Didymodactylos</taxon>
    </lineage>
</organism>
<feature type="transmembrane region" description="Helical" evidence="5">
    <location>
        <begin position="340"/>
        <end position="364"/>
    </location>
</feature>
<feature type="transmembrane region" description="Helical" evidence="5">
    <location>
        <begin position="209"/>
        <end position="230"/>
    </location>
</feature>
<dbReference type="Gene3D" id="1.20.1070.10">
    <property type="entry name" value="Rhodopsin 7-helix transmembrane proteins"/>
    <property type="match status" value="1"/>
</dbReference>
<dbReference type="Proteomes" id="UP000682733">
    <property type="component" value="Unassembled WGS sequence"/>
</dbReference>
<evidence type="ECO:0000256" key="5">
    <source>
        <dbReference type="SAM" id="Phobius"/>
    </source>
</evidence>
<dbReference type="SUPFAM" id="SSF81321">
    <property type="entry name" value="Family A G protein-coupled receptor-like"/>
    <property type="match status" value="1"/>
</dbReference>
<accession>A0A813ZPL0</accession>
<dbReference type="Proteomes" id="UP000681722">
    <property type="component" value="Unassembled WGS sequence"/>
</dbReference>
<feature type="transmembrane region" description="Helical" evidence="5">
    <location>
        <begin position="96"/>
        <end position="117"/>
    </location>
</feature>